<proteinExistence type="predicted"/>
<name>A0ABU9XEH5_9BACI</name>
<keyword evidence="5" id="KW-1185">Reference proteome</keyword>
<feature type="transmembrane region" description="Helical" evidence="3">
    <location>
        <begin position="12"/>
        <end position="33"/>
    </location>
</feature>
<dbReference type="SUPFAM" id="SSF54523">
    <property type="entry name" value="Pili subunits"/>
    <property type="match status" value="1"/>
</dbReference>
<protein>
    <submittedName>
        <fullName evidence="4">Prepilin-type N-terminal cleavage/methylation domain-containing protein</fullName>
    </submittedName>
</protein>
<keyword evidence="3" id="KW-0472">Membrane</keyword>
<dbReference type="InterPro" id="IPR045584">
    <property type="entry name" value="Pilin-like"/>
</dbReference>
<keyword evidence="2" id="KW-0178">Competence</keyword>
<gene>
    <name evidence="4" type="ORF">ABC228_00020</name>
</gene>
<dbReference type="Proteomes" id="UP001444625">
    <property type="component" value="Unassembled WGS sequence"/>
</dbReference>
<reference evidence="4 5" key="1">
    <citation type="submission" date="2024-05" db="EMBL/GenBank/DDBJ databases">
        <authorList>
            <person name="Haq I."/>
            <person name="Ullah Z."/>
            <person name="Ahmad R."/>
            <person name="Li M."/>
            <person name="Tong Y."/>
        </authorList>
    </citation>
    <scope>NUCLEOTIDE SEQUENCE [LARGE SCALE GENOMIC DNA]</scope>
    <source>
        <strain evidence="4 5">16A2E</strain>
    </source>
</reference>
<evidence type="ECO:0000256" key="3">
    <source>
        <dbReference type="SAM" id="Phobius"/>
    </source>
</evidence>
<keyword evidence="3" id="KW-0812">Transmembrane</keyword>
<sequence length="447" mass="49554">MMSERSQSAENGFTLVELLAVLAIASLVIGLGYNVLLSVIQYNDTTQSNIRLRQEANSIVSVLKAQHLEEVNEYRVCYDELLSEGNIVMDLGLNTNMLNQDNECVEDINPTADLSVVLTIFDRENNSFTVETTIKGRATQSIVLERKDENQDFYDYLRDNNVFIYGSQFVFEGNQVNGPNASIIIQGDLDTSQVNGGALNNTSNLYVNGDVFFDRGSAGFGSQNTPGQIVVNGDLTLWSGRRKIYGDVYVNGNFRLKDAEIHGNVYVNGSVELGWTPTLVGDSAIYYTGNLVHPSSYSQQILSKVIKQQNVAMESVPDFELPALREDNWYTEHGFTKTIKGNENVKLFGVNIQIDSHYNANVGKYIDSFTNFTIVSKGDITIGGNSWIKKFSGILIAPNGRVTFNGASFEGMVISRDGFYVVSGGTIIEFRQIGEYIKNEVDFPLQP</sequence>
<evidence type="ECO:0000256" key="2">
    <source>
        <dbReference type="ARBA" id="ARBA00023287"/>
    </source>
</evidence>
<comment type="caution">
    <text evidence="4">The sequence shown here is derived from an EMBL/GenBank/DDBJ whole genome shotgun (WGS) entry which is preliminary data.</text>
</comment>
<dbReference type="RefSeq" id="WP_345823038.1">
    <property type="nucleotide sequence ID" value="NZ_JBDIML010000001.1"/>
</dbReference>
<dbReference type="NCBIfam" id="TIGR02532">
    <property type="entry name" value="IV_pilin_GFxxxE"/>
    <property type="match status" value="1"/>
</dbReference>
<organism evidence="4 5">
    <name type="scientific">Ornithinibacillus xuwenensis</name>
    <dbReference type="NCBI Taxonomy" id="3144668"/>
    <lineage>
        <taxon>Bacteria</taxon>
        <taxon>Bacillati</taxon>
        <taxon>Bacillota</taxon>
        <taxon>Bacilli</taxon>
        <taxon>Bacillales</taxon>
        <taxon>Bacillaceae</taxon>
        <taxon>Ornithinibacillus</taxon>
    </lineage>
</organism>
<dbReference type="Pfam" id="PF07963">
    <property type="entry name" value="N_methyl"/>
    <property type="match status" value="1"/>
</dbReference>
<evidence type="ECO:0000256" key="1">
    <source>
        <dbReference type="ARBA" id="ARBA00004241"/>
    </source>
</evidence>
<keyword evidence="3" id="KW-1133">Transmembrane helix</keyword>
<evidence type="ECO:0000313" key="4">
    <source>
        <dbReference type="EMBL" id="MEN2765559.1"/>
    </source>
</evidence>
<accession>A0ABU9XEH5</accession>
<dbReference type="InterPro" id="IPR012902">
    <property type="entry name" value="N_methyl_site"/>
</dbReference>
<comment type="subcellular location">
    <subcellularLocation>
        <location evidence="1">Cell surface</location>
    </subcellularLocation>
</comment>
<dbReference type="EMBL" id="JBDIML010000001">
    <property type="protein sequence ID" value="MEN2765559.1"/>
    <property type="molecule type" value="Genomic_DNA"/>
</dbReference>
<evidence type="ECO:0000313" key="5">
    <source>
        <dbReference type="Proteomes" id="UP001444625"/>
    </source>
</evidence>